<keyword evidence="12" id="KW-1185">Reference proteome</keyword>
<dbReference type="SUPFAM" id="SSF51338">
    <property type="entry name" value="Composite domain of metallo-dependent hydrolases"/>
    <property type="match status" value="1"/>
</dbReference>
<comment type="subunit">
    <text evidence="4">Homotetramer.</text>
</comment>
<evidence type="ECO:0000313" key="12">
    <source>
        <dbReference type="Proteomes" id="UP000600171"/>
    </source>
</evidence>
<evidence type="ECO:0000313" key="11">
    <source>
        <dbReference type="EMBL" id="GGH65823.1"/>
    </source>
</evidence>
<dbReference type="InterPro" id="IPR032466">
    <property type="entry name" value="Metal_Hydrolase"/>
</dbReference>
<proteinExistence type="inferred from homology"/>
<dbReference type="Proteomes" id="UP000600171">
    <property type="component" value="Unassembled WGS sequence"/>
</dbReference>
<keyword evidence="9" id="KW-0862">Zinc</keyword>
<dbReference type="GO" id="GO:0008270">
    <property type="term" value="F:zinc ion binding"/>
    <property type="evidence" value="ECO:0007669"/>
    <property type="project" value="InterPro"/>
</dbReference>
<organism evidence="11 12">
    <name type="scientific">Rothia aerolata</name>
    <dbReference type="NCBI Taxonomy" id="1812262"/>
    <lineage>
        <taxon>Bacteria</taxon>
        <taxon>Bacillati</taxon>
        <taxon>Actinomycetota</taxon>
        <taxon>Actinomycetes</taxon>
        <taxon>Micrococcales</taxon>
        <taxon>Micrococcaceae</taxon>
        <taxon>Rothia</taxon>
    </lineage>
</organism>
<dbReference type="InterPro" id="IPR050138">
    <property type="entry name" value="DHOase/Allantoinase_Hydrolase"/>
</dbReference>
<comment type="pathway">
    <text evidence="2">Nitrogen metabolism; (S)-allantoin degradation; allantoate from (S)-allantoin: step 1/1.</text>
</comment>
<evidence type="ECO:0000256" key="3">
    <source>
        <dbReference type="ARBA" id="ARBA00010368"/>
    </source>
</evidence>
<dbReference type="InterPro" id="IPR017593">
    <property type="entry name" value="Allantoinase"/>
</dbReference>
<dbReference type="PANTHER" id="PTHR43668">
    <property type="entry name" value="ALLANTOINASE"/>
    <property type="match status" value="1"/>
</dbReference>
<dbReference type="EMBL" id="BMDC01000004">
    <property type="protein sequence ID" value="GGH65823.1"/>
    <property type="molecule type" value="Genomic_DNA"/>
</dbReference>
<dbReference type="GO" id="GO:0000256">
    <property type="term" value="P:allantoin catabolic process"/>
    <property type="evidence" value="ECO:0007669"/>
    <property type="project" value="InterPro"/>
</dbReference>
<dbReference type="Gene3D" id="3.20.20.140">
    <property type="entry name" value="Metal-dependent hydrolases"/>
    <property type="match status" value="1"/>
</dbReference>
<dbReference type="InterPro" id="IPR006680">
    <property type="entry name" value="Amidohydro-rel"/>
</dbReference>
<evidence type="ECO:0000256" key="2">
    <source>
        <dbReference type="ARBA" id="ARBA00004968"/>
    </source>
</evidence>
<feature type="domain" description="Amidohydrolase-related" evidence="10">
    <location>
        <begin position="49"/>
        <end position="424"/>
    </location>
</feature>
<dbReference type="FunFam" id="3.20.20.140:FF:000032">
    <property type="entry name" value="Allantoinase Dal1"/>
    <property type="match status" value="1"/>
</dbReference>
<dbReference type="SUPFAM" id="SSF51556">
    <property type="entry name" value="Metallo-dependent hydrolases"/>
    <property type="match status" value="1"/>
</dbReference>
<dbReference type="AlphaFoldDB" id="A0A917IYX1"/>
<keyword evidence="8" id="KW-0378">Hydrolase</keyword>
<evidence type="ECO:0000256" key="8">
    <source>
        <dbReference type="ARBA" id="ARBA00022801"/>
    </source>
</evidence>
<accession>A0A917IYX1</accession>
<dbReference type="InterPro" id="IPR011059">
    <property type="entry name" value="Metal-dep_hydrolase_composite"/>
</dbReference>
<comment type="caution">
    <text evidence="11">The sequence shown here is derived from an EMBL/GenBank/DDBJ whole genome shotgun (WGS) entry which is preliminary data.</text>
</comment>
<sequence length="450" mass="48695">MPQRISATQALLEGRFQPASITVENGKISAIDSYEPREQDIFVDENYLLFPGVVDTHVHLNEPGRTHWEGFESGTRAAAAGGATTVIDMPLNSIPPTTTEGALKLKKQVAEKQIYVDTGFWGGLVPGNLGELKDLVKAGVFGFKCFTLDSGVEEFPSVDEQTLYEGMREIKRLDSLLVIHAEHAETIEAHALESATSYTAFADSRPPLAEVQAIEMVLRNVEKTGCRTHILHVSSAEALEVITQGKKAGLPITAETCPHYLTFVAEEIPDGASQFKCCPPIRSKSQQDALWRGLLDGTLDLIVSDHSPADAEQKFNADGDLVRAWGGVAGLQVSFTAVAAEATKRGIPLEKVAQWMSASPANLVGLSQKGRLEVGADADFLIYNPLAEQTINAHDLQHKNPISAYDGARLQGRVEATIVRGETVYALGQFAPRRGTFLTTTTDFSPAEAK</sequence>
<dbReference type="EC" id="3.5.2.5" evidence="5"/>
<evidence type="ECO:0000256" key="5">
    <source>
        <dbReference type="ARBA" id="ARBA00012863"/>
    </source>
</evidence>
<evidence type="ECO:0000259" key="10">
    <source>
        <dbReference type="Pfam" id="PF01979"/>
    </source>
</evidence>
<dbReference type="GO" id="GO:0050897">
    <property type="term" value="F:cobalt ion binding"/>
    <property type="evidence" value="ECO:0007669"/>
    <property type="project" value="InterPro"/>
</dbReference>
<dbReference type="GO" id="GO:0004038">
    <property type="term" value="F:allantoinase activity"/>
    <property type="evidence" value="ECO:0007669"/>
    <property type="project" value="UniProtKB-EC"/>
</dbReference>
<evidence type="ECO:0000256" key="6">
    <source>
        <dbReference type="ARBA" id="ARBA00022631"/>
    </source>
</evidence>
<evidence type="ECO:0000256" key="9">
    <source>
        <dbReference type="ARBA" id="ARBA00022833"/>
    </source>
</evidence>
<name>A0A917IYX1_9MICC</name>
<evidence type="ECO:0000256" key="4">
    <source>
        <dbReference type="ARBA" id="ARBA00011881"/>
    </source>
</evidence>
<dbReference type="RefSeq" id="WP_188360184.1">
    <property type="nucleotide sequence ID" value="NZ_BMDC01000004.1"/>
</dbReference>
<dbReference type="GO" id="GO:0005737">
    <property type="term" value="C:cytoplasm"/>
    <property type="evidence" value="ECO:0007669"/>
    <property type="project" value="TreeGrafter"/>
</dbReference>
<keyword evidence="6" id="KW-0659">Purine metabolism</keyword>
<dbReference type="PANTHER" id="PTHR43668:SF2">
    <property type="entry name" value="ALLANTOINASE"/>
    <property type="match status" value="1"/>
</dbReference>
<dbReference type="Pfam" id="PF01979">
    <property type="entry name" value="Amidohydro_1"/>
    <property type="match status" value="1"/>
</dbReference>
<keyword evidence="7" id="KW-0479">Metal-binding</keyword>
<dbReference type="NCBIfam" id="TIGR03178">
    <property type="entry name" value="allantoinase"/>
    <property type="match status" value="1"/>
</dbReference>
<dbReference type="GO" id="GO:0006145">
    <property type="term" value="P:purine nucleobase catabolic process"/>
    <property type="evidence" value="ECO:0007669"/>
    <property type="project" value="TreeGrafter"/>
</dbReference>
<gene>
    <name evidence="11" type="primary">allB</name>
    <name evidence="11" type="ORF">GCM10007359_19440</name>
</gene>
<comment type="cofactor">
    <cofactor evidence="1">
        <name>Zn(2+)</name>
        <dbReference type="ChEBI" id="CHEBI:29105"/>
    </cofactor>
</comment>
<comment type="similarity">
    <text evidence="3">Belongs to the metallo-dependent hydrolases superfamily. Allantoinase family.</text>
</comment>
<evidence type="ECO:0000256" key="1">
    <source>
        <dbReference type="ARBA" id="ARBA00001947"/>
    </source>
</evidence>
<evidence type="ECO:0000256" key="7">
    <source>
        <dbReference type="ARBA" id="ARBA00022723"/>
    </source>
</evidence>
<protein>
    <recommendedName>
        <fullName evidence="5">allantoinase</fullName>
        <ecNumber evidence="5">3.5.2.5</ecNumber>
    </recommendedName>
</protein>
<reference evidence="11 12" key="1">
    <citation type="journal article" date="2014" name="Int. J. Syst. Evol. Microbiol.">
        <title>Complete genome sequence of Corynebacterium casei LMG S-19264T (=DSM 44701T), isolated from a smear-ripened cheese.</title>
        <authorList>
            <consortium name="US DOE Joint Genome Institute (JGI-PGF)"/>
            <person name="Walter F."/>
            <person name="Albersmeier A."/>
            <person name="Kalinowski J."/>
            <person name="Ruckert C."/>
        </authorList>
    </citation>
    <scope>NUCLEOTIDE SEQUENCE [LARGE SCALE GENOMIC DNA]</scope>
    <source>
        <strain evidence="11 12">CCM 8669</strain>
    </source>
</reference>